<accession>A0A1F6LHA8</accession>
<dbReference type="NCBIfam" id="NF004051">
    <property type="entry name" value="PRK05571.1"/>
    <property type="match status" value="1"/>
</dbReference>
<dbReference type="PIRSF" id="PIRSF005384">
    <property type="entry name" value="RpiB_LacA_B"/>
    <property type="match status" value="1"/>
</dbReference>
<dbReference type="InterPro" id="IPR036569">
    <property type="entry name" value="RpiB_LacA_LacB_sf"/>
</dbReference>
<dbReference type="AlphaFoldDB" id="A0A1F6LHA8"/>
<dbReference type="Gene3D" id="3.40.1400.10">
    <property type="entry name" value="Sugar-phosphate isomerase, RpiB/LacA/LacB"/>
    <property type="match status" value="1"/>
</dbReference>
<dbReference type="PANTHER" id="PTHR30345:SF0">
    <property type="entry name" value="DNA DAMAGE-REPAIR_TOLERATION PROTEIN DRT102"/>
    <property type="match status" value="1"/>
</dbReference>
<gene>
    <name evidence="2" type="ORF">A2725_03230</name>
</gene>
<sequence length="151" mass="16800">MYTGLLYIASDHAGYGLKKRLIRYINNELNLKVEDMGAKQYDENDDFPDFILPATQKAVANNGRVIVIGGSGNGEAIAANKVTGMRCILAHSIETAQLGRTHNNANGIAFGARIITEEHAMAMLKIWLETEFLGGKYELRNIKIKQFEEKK</sequence>
<dbReference type="GO" id="GO:0019316">
    <property type="term" value="P:D-allose catabolic process"/>
    <property type="evidence" value="ECO:0007669"/>
    <property type="project" value="TreeGrafter"/>
</dbReference>
<evidence type="ECO:0000313" key="3">
    <source>
        <dbReference type="Proteomes" id="UP000177067"/>
    </source>
</evidence>
<dbReference type="SUPFAM" id="SSF89623">
    <property type="entry name" value="Ribose/Galactose isomerase RpiB/AlsB"/>
    <property type="match status" value="1"/>
</dbReference>
<evidence type="ECO:0000313" key="2">
    <source>
        <dbReference type="EMBL" id="OGH58684.1"/>
    </source>
</evidence>
<dbReference type="EMBL" id="MFPS01000009">
    <property type="protein sequence ID" value="OGH58684.1"/>
    <property type="molecule type" value="Genomic_DNA"/>
</dbReference>
<evidence type="ECO:0000256" key="1">
    <source>
        <dbReference type="ARBA" id="ARBA00008754"/>
    </source>
</evidence>
<reference evidence="2 3" key="1">
    <citation type="journal article" date="2016" name="Nat. Commun.">
        <title>Thousands of microbial genomes shed light on interconnected biogeochemical processes in an aquifer system.</title>
        <authorList>
            <person name="Anantharaman K."/>
            <person name="Brown C.T."/>
            <person name="Hug L.A."/>
            <person name="Sharon I."/>
            <person name="Castelle C.J."/>
            <person name="Probst A.J."/>
            <person name="Thomas B.C."/>
            <person name="Singh A."/>
            <person name="Wilkins M.J."/>
            <person name="Karaoz U."/>
            <person name="Brodie E.L."/>
            <person name="Williams K.H."/>
            <person name="Hubbard S.S."/>
            <person name="Banfield J.F."/>
        </authorList>
    </citation>
    <scope>NUCLEOTIDE SEQUENCE [LARGE SCALE GENOMIC DNA]</scope>
</reference>
<dbReference type="GO" id="GO:0004751">
    <property type="term" value="F:ribose-5-phosphate isomerase activity"/>
    <property type="evidence" value="ECO:0007669"/>
    <property type="project" value="TreeGrafter"/>
</dbReference>
<protein>
    <recommendedName>
        <fullName evidence="4">Ribose-5-phosphate isomerase</fullName>
    </recommendedName>
</protein>
<dbReference type="InterPro" id="IPR003500">
    <property type="entry name" value="RpiB_LacA_LacB"/>
</dbReference>
<dbReference type="NCBIfam" id="TIGR00689">
    <property type="entry name" value="rpiB_lacA_lacB"/>
    <property type="match status" value="1"/>
</dbReference>
<dbReference type="PANTHER" id="PTHR30345">
    <property type="entry name" value="RIBOSE-5-PHOSPHATE ISOMERASE B"/>
    <property type="match status" value="1"/>
</dbReference>
<dbReference type="Pfam" id="PF02502">
    <property type="entry name" value="LacAB_rpiB"/>
    <property type="match status" value="1"/>
</dbReference>
<dbReference type="Proteomes" id="UP000177067">
    <property type="component" value="Unassembled WGS sequence"/>
</dbReference>
<dbReference type="GO" id="GO:0009052">
    <property type="term" value="P:pentose-phosphate shunt, non-oxidative branch"/>
    <property type="evidence" value="ECO:0007669"/>
    <property type="project" value="TreeGrafter"/>
</dbReference>
<comment type="similarity">
    <text evidence="1">Belongs to the LacAB/RpiB family.</text>
</comment>
<proteinExistence type="inferred from homology"/>
<evidence type="ECO:0008006" key="4">
    <source>
        <dbReference type="Google" id="ProtNLM"/>
    </source>
</evidence>
<name>A0A1F6LHA8_9BACT</name>
<comment type="caution">
    <text evidence="2">The sequence shown here is derived from an EMBL/GenBank/DDBJ whole genome shotgun (WGS) entry which is preliminary data.</text>
</comment>
<organism evidence="2 3">
    <name type="scientific">Candidatus Magasanikbacteria bacterium RIFCSPHIGHO2_01_FULL_33_34</name>
    <dbReference type="NCBI Taxonomy" id="1798671"/>
    <lineage>
        <taxon>Bacteria</taxon>
        <taxon>Candidatus Magasanikiibacteriota</taxon>
    </lineage>
</organism>